<evidence type="ECO:0000313" key="1">
    <source>
        <dbReference type="EMBL" id="EMY68408.1"/>
    </source>
</evidence>
<evidence type="ECO:0000313" key="2">
    <source>
        <dbReference type="Proteomes" id="UP000012227"/>
    </source>
</evidence>
<protein>
    <submittedName>
        <fullName evidence="1">Putative lipoprotein</fullName>
    </submittedName>
</protein>
<name>N1W045_9LEPT</name>
<dbReference type="RefSeq" id="WP_002988605.1">
    <property type="nucleotide sequence ID" value="NZ_AOGY02000070.1"/>
</dbReference>
<dbReference type="EMBL" id="AOGY02000070">
    <property type="protein sequence ID" value="EMY68408.1"/>
    <property type="molecule type" value="Genomic_DNA"/>
</dbReference>
<sequence>MKKILTSALLITTASCVTNRDLLQDKYYKNEKIEPSFVEQNFLTSKQILKKDGPLENSPIGLAASFGDYDTFQSFYKKVQDLSNYDKKTLLDLAVSIYRFGDNCFADCYEKRKGEKIKIIKLLLNSGVQYQENTNTSSYILYTAISSAFAEAIPMVILPIDKINKNENVTPADIAVGCYLPEEDMVYSNLTNHIIRIYDGKINVLKTIQSYGLKYKLARVCKVRGFEPLPLIAKKKKFIELALSRQDLIIK</sequence>
<dbReference type="SUPFAM" id="SSF140860">
    <property type="entry name" value="Pseudo ankyrin repeat-like"/>
    <property type="match status" value="1"/>
</dbReference>
<proteinExistence type="predicted"/>
<dbReference type="Proteomes" id="UP000012227">
    <property type="component" value="Unassembled WGS sequence"/>
</dbReference>
<accession>N1W045</accession>
<dbReference type="AlphaFoldDB" id="N1W045"/>
<dbReference type="STRING" id="1218591.LEP1GSC199_2952"/>
<organism evidence="1 2">
    <name type="scientific">Leptospira vanthielii serovar Holland str. Waz Holland = ATCC 700522</name>
    <dbReference type="NCBI Taxonomy" id="1218591"/>
    <lineage>
        <taxon>Bacteria</taxon>
        <taxon>Pseudomonadati</taxon>
        <taxon>Spirochaetota</taxon>
        <taxon>Spirochaetia</taxon>
        <taxon>Leptospirales</taxon>
        <taxon>Leptospiraceae</taxon>
        <taxon>Leptospira</taxon>
    </lineage>
</organism>
<reference evidence="1 2" key="1">
    <citation type="submission" date="2013-03" db="EMBL/GenBank/DDBJ databases">
        <authorList>
            <person name="Harkins D.M."/>
            <person name="Durkin A.S."/>
            <person name="Brinkac L.M."/>
            <person name="Haft D.H."/>
            <person name="Selengut J.D."/>
            <person name="Sanka R."/>
            <person name="DePew J."/>
            <person name="Purushe J."/>
            <person name="Galloway R.L."/>
            <person name="Vinetz J.M."/>
            <person name="Sutton G.G."/>
            <person name="Nierman W.C."/>
            <person name="Fouts D.E."/>
        </authorList>
    </citation>
    <scope>NUCLEOTIDE SEQUENCE [LARGE SCALE GENOMIC DNA]</scope>
    <source>
        <strain evidence="1 2">Waz Holland</strain>
    </source>
</reference>
<keyword evidence="1" id="KW-0449">Lipoprotein</keyword>
<dbReference type="PROSITE" id="PS51257">
    <property type="entry name" value="PROKAR_LIPOPROTEIN"/>
    <property type="match status" value="1"/>
</dbReference>
<comment type="caution">
    <text evidence="1">The sequence shown here is derived from an EMBL/GenBank/DDBJ whole genome shotgun (WGS) entry which is preliminary data.</text>
</comment>
<gene>
    <name evidence="1" type="ORF">LEP1GSC199_2952</name>
</gene>